<sequence length="114" mass="11609">MLAALLALTGCSEVKSGFEQGKREGMIEVLGAAAIAEAAGIPVSGDLTCTVQPPTGGDDTPVSCTGRTTNGKVITLTGTITEAAEVTRSDWMRGDFTATVAGAELFRRNCIGAC</sequence>
<accession>A0A365H8K4</accession>
<dbReference type="Proteomes" id="UP000251891">
    <property type="component" value="Unassembled WGS sequence"/>
</dbReference>
<dbReference type="EMBL" id="QLYX01000005">
    <property type="protein sequence ID" value="RAY14593.1"/>
    <property type="molecule type" value="Genomic_DNA"/>
</dbReference>
<dbReference type="AlphaFoldDB" id="A0A365H8K4"/>
<proteinExistence type="predicted"/>
<evidence type="ECO:0000313" key="2">
    <source>
        <dbReference type="Proteomes" id="UP000251891"/>
    </source>
</evidence>
<gene>
    <name evidence="1" type="ORF">DPM19_12550</name>
</gene>
<evidence type="ECO:0008006" key="3">
    <source>
        <dbReference type="Google" id="ProtNLM"/>
    </source>
</evidence>
<name>A0A365H8K4_9ACTN</name>
<reference evidence="1 2" key="1">
    <citation type="submission" date="2018-06" db="EMBL/GenBank/DDBJ databases">
        <title>Actinomadura craniellae sp. nov. isolated from marine sponge Craniella sp.</title>
        <authorList>
            <person name="Li L."/>
            <person name="Xu Q.H."/>
            <person name="Lin H.W."/>
            <person name="Lu Y.H."/>
        </authorList>
    </citation>
    <scope>NUCLEOTIDE SEQUENCE [LARGE SCALE GENOMIC DNA]</scope>
    <source>
        <strain evidence="1 2">LHW63021</strain>
    </source>
</reference>
<evidence type="ECO:0000313" key="1">
    <source>
        <dbReference type="EMBL" id="RAY14593.1"/>
    </source>
</evidence>
<comment type="caution">
    <text evidence="1">The sequence shown here is derived from an EMBL/GenBank/DDBJ whole genome shotgun (WGS) entry which is preliminary data.</text>
</comment>
<organism evidence="1 2">
    <name type="scientific">Actinomadura craniellae</name>
    <dbReference type="NCBI Taxonomy" id="2231787"/>
    <lineage>
        <taxon>Bacteria</taxon>
        <taxon>Bacillati</taxon>
        <taxon>Actinomycetota</taxon>
        <taxon>Actinomycetes</taxon>
        <taxon>Streptosporangiales</taxon>
        <taxon>Thermomonosporaceae</taxon>
        <taxon>Actinomadura</taxon>
    </lineage>
</organism>
<protein>
    <recommendedName>
        <fullName evidence="3">DUF4333 domain-containing protein</fullName>
    </recommendedName>
</protein>
<keyword evidence="2" id="KW-1185">Reference proteome</keyword>